<evidence type="ECO:0000313" key="3">
    <source>
        <dbReference type="EMBL" id="GAA0346322.1"/>
    </source>
</evidence>
<dbReference type="InterPro" id="IPR034686">
    <property type="entry name" value="Terpene_cyclase-like_2"/>
</dbReference>
<keyword evidence="1 2" id="KW-0456">Lyase</keyword>
<comment type="caution">
    <text evidence="3">The sequence shown here is derived from an EMBL/GenBank/DDBJ whole genome shotgun (WGS) entry which is preliminary data.</text>
</comment>
<dbReference type="RefSeq" id="WP_344117701.1">
    <property type="nucleotide sequence ID" value="NZ_BAAABW010000013.1"/>
</dbReference>
<dbReference type="Gene3D" id="1.10.600.10">
    <property type="entry name" value="Farnesyl Diphosphate Synthase"/>
    <property type="match status" value="1"/>
</dbReference>
<proteinExistence type="inferred from homology"/>
<dbReference type="SUPFAM" id="SSF48576">
    <property type="entry name" value="Terpenoid synthases"/>
    <property type="match status" value="1"/>
</dbReference>
<protein>
    <recommendedName>
        <fullName evidence="2">Terpene synthase</fullName>
        <ecNumber evidence="2">4.2.3.-</ecNumber>
    </recommendedName>
</protein>
<dbReference type="InterPro" id="IPR008949">
    <property type="entry name" value="Isoprenoid_synthase_dom_sf"/>
</dbReference>
<gene>
    <name evidence="3" type="ORF">GCM10010319_23440</name>
</gene>
<keyword evidence="4" id="KW-1185">Reference proteome</keyword>
<evidence type="ECO:0000313" key="4">
    <source>
        <dbReference type="Proteomes" id="UP001500063"/>
    </source>
</evidence>
<keyword evidence="2" id="KW-0479">Metal-binding</keyword>
<organism evidence="3 4">
    <name type="scientific">Streptomyces blastmyceticus</name>
    <dbReference type="NCBI Taxonomy" id="68180"/>
    <lineage>
        <taxon>Bacteria</taxon>
        <taxon>Bacillati</taxon>
        <taxon>Actinomycetota</taxon>
        <taxon>Actinomycetes</taxon>
        <taxon>Kitasatosporales</taxon>
        <taxon>Streptomycetaceae</taxon>
        <taxon>Streptomyces</taxon>
    </lineage>
</organism>
<dbReference type="EC" id="4.2.3.-" evidence="2"/>
<dbReference type="SFLD" id="SFLDS00005">
    <property type="entry name" value="Isoprenoid_Synthase_Type_I"/>
    <property type="match status" value="1"/>
</dbReference>
<comment type="similarity">
    <text evidence="2">Belongs to the terpene synthase family.</text>
</comment>
<dbReference type="PANTHER" id="PTHR35201:SF4">
    <property type="entry name" value="BETA-PINACENE SYNTHASE-RELATED"/>
    <property type="match status" value="1"/>
</dbReference>
<comment type="cofactor">
    <cofactor evidence="2">
        <name>Mg(2+)</name>
        <dbReference type="ChEBI" id="CHEBI:18420"/>
    </cofactor>
</comment>
<name>A0ABP3GK47_9ACTN</name>
<dbReference type="EMBL" id="BAAABW010000013">
    <property type="protein sequence ID" value="GAA0346322.1"/>
    <property type="molecule type" value="Genomic_DNA"/>
</dbReference>
<dbReference type="PANTHER" id="PTHR35201">
    <property type="entry name" value="TERPENE SYNTHASE"/>
    <property type="match status" value="1"/>
</dbReference>
<dbReference type="Proteomes" id="UP001500063">
    <property type="component" value="Unassembled WGS sequence"/>
</dbReference>
<evidence type="ECO:0000256" key="2">
    <source>
        <dbReference type="RuleBase" id="RU366034"/>
    </source>
</evidence>
<sequence>MTDSTSNPLVHLGFEQMLVWAREQGLVTGGPGERRLAAMRLDVLAGGALRHAAAEDVLLTEQWAAFICWVDDHIDRGNLARSAGSLEAFTAQLRQALDPVADRSEAPTPVASVLAGLWERTAEGMPARWRERFTREYVDFLDATEQEVALRDAGTRLSLAQYVQLRRRTITVLPMLTVLERTGHAVMVEDPLVDAGVRSLRWALADISGWANDLASGSDDALAGQDNLVAVIAREEGCSTALARGRARSMIDQRCRDFASQAQALRTTHVPSGHTKQLSRYVDLVERFMSATLHWLSTTGRFTVGPDTSAAARTPTAW</sequence>
<dbReference type="Pfam" id="PF19086">
    <property type="entry name" value="Terpene_syn_C_2"/>
    <property type="match status" value="1"/>
</dbReference>
<evidence type="ECO:0000256" key="1">
    <source>
        <dbReference type="ARBA" id="ARBA00023239"/>
    </source>
</evidence>
<reference evidence="4" key="1">
    <citation type="journal article" date="2019" name="Int. J. Syst. Evol. Microbiol.">
        <title>The Global Catalogue of Microorganisms (GCM) 10K type strain sequencing project: providing services to taxonomists for standard genome sequencing and annotation.</title>
        <authorList>
            <consortium name="The Broad Institute Genomics Platform"/>
            <consortium name="The Broad Institute Genome Sequencing Center for Infectious Disease"/>
            <person name="Wu L."/>
            <person name="Ma J."/>
        </authorList>
    </citation>
    <scope>NUCLEOTIDE SEQUENCE [LARGE SCALE GENOMIC DNA]</scope>
    <source>
        <strain evidence="4">JCM 4565</strain>
    </source>
</reference>
<keyword evidence="2" id="KW-0460">Magnesium</keyword>
<accession>A0ABP3GK47</accession>
<dbReference type="SFLD" id="SFLDG01020">
    <property type="entry name" value="Terpene_Cyclase_Like_2"/>
    <property type="match status" value="1"/>
</dbReference>